<organism evidence="1 2">
    <name type="scientific">Malus domestica</name>
    <name type="common">Apple</name>
    <name type="synonym">Pyrus malus</name>
    <dbReference type="NCBI Taxonomy" id="3750"/>
    <lineage>
        <taxon>Eukaryota</taxon>
        <taxon>Viridiplantae</taxon>
        <taxon>Streptophyta</taxon>
        <taxon>Embryophyta</taxon>
        <taxon>Tracheophyta</taxon>
        <taxon>Spermatophyta</taxon>
        <taxon>Magnoliopsida</taxon>
        <taxon>eudicotyledons</taxon>
        <taxon>Gunneridae</taxon>
        <taxon>Pentapetalae</taxon>
        <taxon>rosids</taxon>
        <taxon>fabids</taxon>
        <taxon>Rosales</taxon>
        <taxon>Rosaceae</taxon>
        <taxon>Amygdaloideae</taxon>
        <taxon>Maleae</taxon>
        <taxon>Malus</taxon>
    </lineage>
</organism>
<name>A0A498I0U1_MALDO</name>
<sequence length="92" mass="9545">MTLTIFGISGDTLDVNRRHNVHEGVGGDDGELIADGEVDSPRRRVKIEAPNDAVVAAVGPEALAVVREPDGGVVVLGAGEEEVAVPVVFEES</sequence>
<reference evidence="1 2" key="1">
    <citation type="submission" date="2018-10" db="EMBL/GenBank/DDBJ databases">
        <title>A high-quality apple genome assembly.</title>
        <authorList>
            <person name="Hu J."/>
        </authorList>
    </citation>
    <scope>NUCLEOTIDE SEQUENCE [LARGE SCALE GENOMIC DNA]</scope>
    <source>
        <strain evidence="2">cv. HFTH1</strain>
        <tissue evidence="1">Young leaf</tissue>
    </source>
</reference>
<dbReference type="EMBL" id="RDQH01000341">
    <property type="protein sequence ID" value="RXH75944.1"/>
    <property type="molecule type" value="Genomic_DNA"/>
</dbReference>
<dbReference type="Proteomes" id="UP000290289">
    <property type="component" value="Chromosome 15"/>
</dbReference>
<accession>A0A498I0U1</accession>
<dbReference type="AlphaFoldDB" id="A0A498I0U1"/>
<gene>
    <name evidence="1" type="ORF">DVH24_042731</name>
</gene>
<comment type="caution">
    <text evidence="1">The sequence shown here is derived from an EMBL/GenBank/DDBJ whole genome shotgun (WGS) entry which is preliminary data.</text>
</comment>
<keyword evidence="2" id="KW-1185">Reference proteome</keyword>
<protein>
    <submittedName>
        <fullName evidence="1">Uncharacterized protein</fullName>
    </submittedName>
</protein>
<proteinExistence type="predicted"/>
<evidence type="ECO:0000313" key="1">
    <source>
        <dbReference type="EMBL" id="RXH75944.1"/>
    </source>
</evidence>
<evidence type="ECO:0000313" key="2">
    <source>
        <dbReference type="Proteomes" id="UP000290289"/>
    </source>
</evidence>